<protein>
    <submittedName>
        <fullName evidence="1">Uncharacterized protein</fullName>
    </submittedName>
</protein>
<sequence>MTPLCSVLSRDCDIERFDLIKLLALSIRSLILYFSSFTGLILESCKSDFVFPPSQINRKYGSQPLVMPPLSWSLKIQVYKGWRPGPKALTNYIERNQIPSLNLSLDVLNVFVIFL</sequence>
<evidence type="ECO:0000313" key="1">
    <source>
        <dbReference type="EMBL" id="KAI3762137.1"/>
    </source>
</evidence>
<name>A0ACB9ETH0_9ASTR</name>
<reference evidence="1 2" key="2">
    <citation type="journal article" date="2022" name="Mol. Ecol. Resour.">
        <title>The genomes of chicory, endive, great burdock and yacon provide insights into Asteraceae paleo-polyploidization history and plant inulin production.</title>
        <authorList>
            <person name="Fan W."/>
            <person name="Wang S."/>
            <person name="Wang H."/>
            <person name="Wang A."/>
            <person name="Jiang F."/>
            <person name="Liu H."/>
            <person name="Zhao H."/>
            <person name="Xu D."/>
            <person name="Zhang Y."/>
        </authorList>
    </citation>
    <scope>NUCLEOTIDE SEQUENCE [LARGE SCALE GENOMIC DNA]</scope>
    <source>
        <strain evidence="2">cv. Yunnan</strain>
        <tissue evidence="1">Leaves</tissue>
    </source>
</reference>
<organism evidence="1 2">
    <name type="scientific">Smallanthus sonchifolius</name>
    <dbReference type="NCBI Taxonomy" id="185202"/>
    <lineage>
        <taxon>Eukaryota</taxon>
        <taxon>Viridiplantae</taxon>
        <taxon>Streptophyta</taxon>
        <taxon>Embryophyta</taxon>
        <taxon>Tracheophyta</taxon>
        <taxon>Spermatophyta</taxon>
        <taxon>Magnoliopsida</taxon>
        <taxon>eudicotyledons</taxon>
        <taxon>Gunneridae</taxon>
        <taxon>Pentapetalae</taxon>
        <taxon>asterids</taxon>
        <taxon>campanulids</taxon>
        <taxon>Asterales</taxon>
        <taxon>Asteraceae</taxon>
        <taxon>Asteroideae</taxon>
        <taxon>Heliantheae alliance</taxon>
        <taxon>Millerieae</taxon>
        <taxon>Smallanthus</taxon>
    </lineage>
</organism>
<dbReference type="Proteomes" id="UP001056120">
    <property type="component" value="Linkage Group LG17"/>
</dbReference>
<keyword evidence="2" id="KW-1185">Reference proteome</keyword>
<comment type="caution">
    <text evidence="1">The sequence shown here is derived from an EMBL/GenBank/DDBJ whole genome shotgun (WGS) entry which is preliminary data.</text>
</comment>
<evidence type="ECO:0000313" key="2">
    <source>
        <dbReference type="Proteomes" id="UP001056120"/>
    </source>
</evidence>
<proteinExistence type="predicted"/>
<dbReference type="EMBL" id="CM042034">
    <property type="protein sequence ID" value="KAI3762137.1"/>
    <property type="molecule type" value="Genomic_DNA"/>
</dbReference>
<gene>
    <name evidence="1" type="ORF">L1987_52560</name>
</gene>
<reference evidence="2" key="1">
    <citation type="journal article" date="2022" name="Mol. Ecol. Resour.">
        <title>The genomes of chicory, endive, great burdock and yacon provide insights into Asteraceae palaeo-polyploidization history and plant inulin production.</title>
        <authorList>
            <person name="Fan W."/>
            <person name="Wang S."/>
            <person name="Wang H."/>
            <person name="Wang A."/>
            <person name="Jiang F."/>
            <person name="Liu H."/>
            <person name="Zhao H."/>
            <person name="Xu D."/>
            <person name="Zhang Y."/>
        </authorList>
    </citation>
    <scope>NUCLEOTIDE SEQUENCE [LARGE SCALE GENOMIC DNA]</scope>
    <source>
        <strain evidence="2">cv. Yunnan</strain>
    </source>
</reference>
<accession>A0ACB9ETH0</accession>